<evidence type="ECO:0000313" key="1">
    <source>
        <dbReference type="EMBL" id="KAF6739842.1"/>
    </source>
</evidence>
<comment type="caution">
    <text evidence="1">The sequence shown here is derived from an EMBL/GenBank/DDBJ whole genome shotgun (WGS) entry which is preliminary data.</text>
</comment>
<accession>A0A834L3F3</accession>
<dbReference type="EMBL" id="WKFB01000003">
    <property type="protein sequence ID" value="KAF6739842.1"/>
    <property type="molecule type" value="Genomic_DNA"/>
</dbReference>
<sequence>MEPGDLAEPRKCGSGRMLSLGCDLLPGHVKKLLTSGSVLWSKRRIRPILSRFSSLRLLRSSCS</sequence>
<proteinExistence type="predicted"/>
<protein>
    <submittedName>
        <fullName evidence="1">Uncharacterized protein</fullName>
    </submittedName>
</protein>
<dbReference type="Proteomes" id="UP000646548">
    <property type="component" value="Unassembled WGS sequence"/>
</dbReference>
<evidence type="ECO:0000313" key="2">
    <source>
        <dbReference type="Proteomes" id="UP000646548"/>
    </source>
</evidence>
<dbReference type="AlphaFoldDB" id="A0A834L3F3"/>
<name>A0A834L3F3_ORYME</name>
<reference evidence="1" key="1">
    <citation type="journal article" name="BMC Genomics">
        <title>Long-read sequencing and de novo genome assembly of marine medaka (Oryzias melastigma).</title>
        <authorList>
            <person name="Liang P."/>
            <person name="Saqib H.S.A."/>
            <person name="Ni X."/>
            <person name="Shen Y."/>
        </authorList>
    </citation>
    <scope>NUCLEOTIDE SEQUENCE</scope>
    <source>
        <strain evidence="1">Bigg-433</strain>
    </source>
</reference>
<gene>
    <name evidence="1" type="ORF">FQA47_016136</name>
</gene>
<organism evidence="1 2">
    <name type="scientific">Oryzias melastigma</name>
    <name type="common">Marine medaka</name>
    <dbReference type="NCBI Taxonomy" id="30732"/>
    <lineage>
        <taxon>Eukaryota</taxon>
        <taxon>Metazoa</taxon>
        <taxon>Chordata</taxon>
        <taxon>Craniata</taxon>
        <taxon>Vertebrata</taxon>
        <taxon>Euteleostomi</taxon>
        <taxon>Actinopterygii</taxon>
        <taxon>Neopterygii</taxon>
        <taxon>Teleostei</taxon>
        <taxon>Neoteleostei</taxon>
        <taxon>Acanthomorphata</taxon>
        <taxon>Ovalentaria</taxon>
        <taxon>Atherinomorphae</taxon>
        <taxon>Beloniformes</taxon>
        <taxon>Adrianichthyidae</taxon>
        <taxon>Oryziinae</taxon>
        <taxon>Oryzias</taxon>
    </lineage>
</organism>